<dbReference type="InterPro" id="IPR027684">
    <property type="entry name" value="TBCC"/>
</dbReference>
<name>A0AAE0LJX2_9CHLO</name>
<feature type="compositionally biased region" description="Acidic residues" evidence="7">
    <location>
        <begin position="354"/>
        <end position="364"/>
    </location>
</feature>
<accession>A0AAE0LJX2</accession>
<evidence type="ECO:0000256" key="6">
    <source>
        <dbReference type="ARBA" id="ARBA00026055"/>
    </source>
</evidence>
<gene>
    <name evidence="9" type="ORF">CYMTET_4582</name>
</gene>
<comment type="similarity">
    <text evidence="2">Belongs to the TBCC family.</text>
</comment>
<dbReference type="Pfam" id="PF07986">
    <property type="entry name" value="TBCC"/>
    <property type="match status" value="1"/>
</dbReference>
<evidence type="ECO:0000256" key="1">
    <source>
        <dbReference type="ARBA" id="ARBA00004496"/>
    </source>
</evidence>
<dbReference type="Proteomes" id="UP001190700">
    <property type="component" value="Unassembled WGS sequence"/>
</dbReference>
<dbReference type="InterPro" id="IPR017901">
    <property type="entry name" value="C-CAP_CF_C-like"/>
</dbReference>
<keyword evidence="3" id="KW-0963">Cytoplasm</keyword>
<evidence type="ECO:0000313" key="10">
    <source>
        <dbReference type="Proteomes" id="UP001190700"/>
    </source>
</evidence>
<sequence>MTESTQTKAEVVSKRLAANEETRKAEIEKRREESSVNADPRESVAGFLAEFKLRAGELSTRISALCEQRAETTEATLDSIASDVQSLERQVADATYFLPAYDARASNGTVAALRERMAGLRSKQAPRKKFAFSKDRKKAAAAPDASSEVPKPELAPPAPKIGSPRAPASTGPGIRHRKGEKIVVDACDLPGGEYVLEDLEDVEIWLCGPVRALFIHRVKDCKIYTGPVLGSALIETAEKCTMAIASQQIRVHSAHDICLYLRVRSNPIVEHCTGVLVAPYAVAYPGLPEQLAVADLASETNLWDKVNDFGWLRAVASPNWGVLPEAGRLEFQVPAADGSRPKAPSVAAQAREKEEEDAESEDEI</sequence>
<dbReference type="AlphaFoldDB" id="A0AAE0LJX2"/>
<comment type="caution">
    <text evidence="9">The sequence shown here is derived from an EMBL/GenBank/DDBJ whole genome shotgun (WGS) entry which is preliminary data.</text>
</comment>
<dbReference type="InterPro" id="IPR016098">
    <property type="entry name" value="CAP/MinC_C"/>
</dbReference>
<dbReference type="Gene3D" id="1.20.58.1250">
    <property type="entry name" value="Tubulin Binding Cofactor C, N-terminal domain"/>
    <property type="match status" value="1"/>
</dbReference>
<dbReference type="SMART" id="SM00673">
    <property type="entry name" value="CARP"/>
    <property type="match status" value="2"/>
</dbReference>
<dbReference type="InterPro" id="IPR031925">
    <property type="entry name" value="TBCC_N"/>
</dbReference>
<dbReference type="EMBL" id="LGRX02000648">
    <property type="protein sequence ID" value="KAK3287928.1"/>
    <property type="molecule type" value="Genomic_DNA"/>
</dbReference>
<comment type="subcellular location">
    <subcellularLocation>
        <location evidence="1">Cytoplasm</location>
    </subcellularLocation>
</comment>
<evidence type="ECO:0000313" key="9">
    <source>
        <dbReference type="EMBL" id="KAK3287928.1"/>
    </source>
</evidence>
<dbReference type="PROSITE" id="PS51329">
    <property type="entry name" value="C_CAP_COFACTOR_C"/>
    <property type="match status" value="1"/>
</dbReference>
<keyword evidence="5" id="KW-0143">Chaperone</keyword>
<evidence type="ECO:0000259" key="8">
    <source>
        <dbReference type="PROSITE" id="PS51329"/>
    </source>
</evidence>
<organism evidence="9 10">
    <name type="scientific">Cymbomonas tetramitiformis</name>
    <dbReference type="NCBI Taxonomy" id="36881"/>
    <lineage>
        <taxon>Eukaryota</taxon>
        <taxon>Viridiplantae</taxon>
        <taxon>Chlorophyta</taxon>
        <taxon>Pyramimonadophyceae</taxon>
        <taxon>Pyramimonadales</taxon>
        <taxon>Pyramimonadaceae</taxon>
        <taxon>Cymbomonas</taxon>
    </lineage>
</organism>
<dbReference type="PANTHER" id="PTHR15139">
    <property type="entry name" value="TUBULIN FOLDING COFACTOR C"/>
    <property type="match status" value="1"/>
</dbReference>
<dbReference type="Pfam" id="PF16752">
    <property type="entry name" value="TBCC_N"/>
    <property type="match status" value="1"/>
</dbReference>
<evidence type="ECO:0000256" key="2">
    <source>
        <dbReference type="ARBA" id="ARBA00008848"/>
    </source>
</evidence>
<feature type="compositionally biased region" description="Basic and acidic residues" evidence="7">
    <location>
        <begin position="11"/>
        <end position="39"/>
    </location>
</feature>
<evidence type="ECO:0000256" key="3">
    <source>
        <dbReference type="ARBA" id="ARBA00022490"/>
    </source>
</evidence>
<dbReference type="GO" id="GO:0007023">
    <property type="term" value="P:post-chaperonin tubulin folding pathway"/>
    <property type="evidence" value="ECO:0007669"/>
    <property type="project" value="InterPro"/>
</dbReference>
<dbReference type="InterPro" id="IPR038397">
    <property type="entry name" value="TBCC_N_sf"/>
</dbReference>
<dbReference type="Gene3D" id="2.160.20.70">
    <property type="match status" value="1"/>
</dbReference>
<dbReference type="InterPro" id="IPR012945">
    <property type="entry name" value="Tubulin-bd_cofactor_C_dom"/>
</dbReference>
<keyword evidence="10" id="KW-1185">Reference proteome</keyword>
<feature type="domain" description="C-CAP/cofactor C-like" evidence="8">
    <location>
        <begin position="164"/>
        <end position="311"/>
    </location>
</feature>
<reference evidence="9 10" key="1">
    <citation type="journal article" date="2015" name="Genome Biol. Evol.">
        <title>Comparative Genomics of a Bacterivorous Green Alga Reveals Evolutionary Causalities and Consequences of Phago-Mixotrophic Mode of Nutrition.</title>
        <authorList>
            <person name="Burns J.A."/>
            <person name="Paasch A."/>
            <person name="Narechania A."/>
            <person name="Kim E."/>
        </authorList>
    </citation>
    <scope>NUCLEOTIDE SEQUENCE [LARGE SCALE GENOMIC DNA]</scope>
    <source>
        <strain evidence="9 10">PLY_AMNH</strain>
    </source>
</reference>
<dbReference type="PANTHER" id="PTHR15139:SF0">
    <property type="entry name" value="TUBULIN-SPECIFIC CHAPERONE C"/>
    <property type="match status" value="1"/>
</dbReference>
<evidence type="ECO:0000256" key="5">
    <source>
        <dbReference type="ARBA" id="ARBA00023186"/>
    </source>
</evidence>
<dbReference type="GO" id="GO:0005737">
    <property type="term" value="C:cytoplasm"/>
    <property type="evidence" value="ECO:0007669"/>
    <property type="project" value="UniProtKB-SubCell"/>
</dbReference>
<dbReference type="GO" id="GO:0007021">
    <property type="term" value="P:tubulin complex assembly"/>
    <property type="evidence" value="ECO:0007669"/>
    <property type="project" value="TreeGrafter"/>
</dbReference>
<comment type="subunit">
    <text evidence="6">Supercomplex made of cofactors A to E. Cofactors A and D function by capturing and stabilizing tubulin in a quasi-native conformation. Cofactor E binds to the cofactor D-tubulin complex; interaction with cofactor C then causes the release of tubulin polypeptides that are committed to the native state.</text>
</comment>
<keyword evidence="4" id="KW-0007">Acetylation</keyword>
<dbReference type="GO" id="GO:0015631">
    <property type="term" value="F:tubulin binding"/>
    <property type="evidence" value="ECO:0007669"/>
    <property type="project" value="InterPro"/>
</dbReference>
<protein>
    <recommendedName>
        <fullName evidence="8">C-CAP/cofactor C-like domain-containing protein</fullName>
    </recommendedName>
</protein>
<feature type="region of interest" description="Disordered" evidence="7">
    <location>
        <begin position="140"/>
        <end position="175"/>
    </location>
</feature>
<evidence type="ECO:0000256" key="7">
    <source>
        <dbReference type="SAM" id="MobiDB-lite"/>
    </source>
</evidence>
<feature type="region of interest" description="Disordered" evidence="7">
    <location>
        <begin position="1"/>
        <end position="39"/>
    </location>
</feature>
<evidence type="ECO:0000256" key="4">
    <source>
        <dbReference type="ARBA" id="ARBA00022990"/>
    </source>
</evidence>
<feature type="region of interest" description="Disordered" evidence="7">
    <location>
        <begin position="334"/>
        <end position="364"/>
    </location>
</feature>
<proteinExistence type="inferred from homology"/>
<dbReference type="InterPro" id="IPR006599">
    <property type="entry name" value="CARP_motif"/>
</dbReference>